<keyword evidence="1" id="KW-0238">DNA-binding</keyword>
<evidence type="ECO:0000313" key="3">
    <source>
        <dbReference type="EMBL" id="RKN36776.1"/>
    </source>
</evidence>
<accession>A0A3A9YNW5</accession>
<gene>
    <name evidence="3" type="ORF">D7294_29655</name>
</gene>
<feature type="domain" description="HTH tetR-type" evidence="2">
    <location>
        <begin position="3"/>
        <end position="38"/>
    </location>
</feature>
<dbReference type="InterPro" id="IPR001647">
    <property type="entry name" value="HTH_TetR"/>
</dbReference>
<reference evidence="3 4" key="1">
    <citation type="journal article" date="2014" name="Int. J. Syst. Evol. Microbiol.">
        <title>Streptomyces hoynatensis sp. nov., isolated from deep marine sediment.</title>
        <authorList>
            <person name="Veyisoglu A."/>
            <person name="Sahin N."/>
        </authorList>
    </citation>
    <scope>NUCLEOTIDE SEQUENCE [LARGE SCALE GENOMIC DNA]</scope>
    <source>
        <strain evidence="3 4">KCTC 29097</strain>
    </source>
</reference>
<protein>
    <submittedName>
        <fullName evidence="3">TetR family transcriptional regulator</fullName>
    </submittedName>
</protein>
<dbReference type="GO" id="GO:0003677">
    <property type="term" value="F:DNA binding"/>
    <property type="evidence" value="ECO:0007669"/>
    <property type="project" value="UniProtKB-KW"/>
</dbReference>
<keyword evidence="4" id="KW-1185">Reference proteome</keyword>
<evidence type="ECO:0000313" key="4">
    <source>
        <dbReference type="Proteomes" id="UP000272474"/>
    </source>
</evidence>
<dbReference type="Gene3D" id="1.10.357.10">
    <property type="entry name" value="Tetracycline Repressor, domain 2"/>
    <property type="match status" value="1"/>
</dbReference>
<evidence type="ECO:0000259" key="2">
    <source>
        <dbReference type="Pfam" id="PF00440"/>
    </source>
</evidence>
<dbReference type="EMBL" id="RBAL01000031">
    <property type="protein sequence ID" value="RKN36776.1"/>
    <property type="molecule type" value="Genomic_DNA"/>
</dbReference>
<organism evidence="3 4">
    <name type="scientific">Streptomyces hoynatensis</name>
    <dbReference type="NCBI Taxonomy" id="1141874"/>
    <lineage>
        <taxon>Bacteria</taxon>
        <taxon>Bacillati</taxon>
        <taxon>Actinomycetota</taxon>
        <taxon>Actinomycetes</taxon>
        <taxon>Kitasatosporales</taxon>
        <taxon>Streptomycetaceae</taxon>
        <taxon>Streptomyces</taxon>
    </lineage>
</organism>
<dbReference type="AlphaFoldDB" id="A0A3A9YNW5"/>
<dbReference type="SUPFAM" id="SSF46689">
    <property type="entry name" value="Homeodomain-like"/>
    <property type="match status" value="1"/>
</dbReference>
<dbReference type="InterPro" id="IPR009057">
    <property type="entry name" value="Homeodomain-like_sf"/>
</dbReference>
<comment type="caution">
    <text evidence="3">The sequence shown here is derived from an EMBL/GenBank/DDBJ whole genome shotgun (WGS) entry which is preliminary data.</text>
</comment>
<proteinExistence type="predicted"/>
<dbReference type="Proteomes" id="UP000272474">
    <property type="component" value="Unassembled WGS sequence"/>
</dbReference>
<dbReference type="RefSeq" id="WP_120684908.1">
    <property type="nucleotide sequence ID" value="NZ_RBAL01000031.1"/>
</dbReference>
<name>A0A3A9YNW5_9ACTN</name>
<dbReference type="OrthoDB" id="9806334at2"/>
<sequence>MVSEFGYEGASPAGIAERAEVSKGLVSHCFGGKDRLRETAASTTPGLTRRSALT</sequence>
<dbReference type="Pfam" id="PF00440">
    <property type="entry name" value="TetR_N"/>
    <property type="match status" value="1"/>
</dbReference>
<evidence type="ECO:0000256" key="1">
    <source>
        <dbReference type="ARBA" id="ARBA00023125"/>
    </source>
</evidence>